<proteinExistence type="predicted"/>
<keyword evidence="3" id="KW-1185">Reference proteome</keyword>
<accession>A0A143PPJ8</accession>
<keyword evidence="1" id="KW-0472">Membrane</keyword>
<reference evidence="3" key="2">
    <citation type="submission" date="2016-04" db="EMBL/GenBank/DDBJ databases">
        <title>First Complete Genome Sequence of a Subdivision 6 Acidobacterium.</title>
        <authorList>
            <person name="Huang S."/>
            <person name="Vieira S."/>
            <person name="Bunk B."/>
            <person name="Riedel T."/>
            <person name="Sproeer C."/>
            <person name="Overmann J."/>
        </authorList>
    </citation>
    <scope>NUCLEOTIDE SEQUENCE [LARGE SCALE GENOMIC DNA]</scope>
    <source>
        <strain evidence="3">DSM 100886 HEG_-6_39</strain>
    </source>
</reference>
<name>A0A143PPJ8_LUTPR</name>
<dbReference type="AlphaFoldDB" id="A0A143PPJ8"/>
<sequence length="331" mass="37258">MLGAMRGLRSRDRRAVGAILLGVTTFAFCALEGWGIWKLTTLRRFTLDIATAADPPAGHFLAHDRGGHVDHHVLLHGMDAETLRNLQRADVLLMGNSRLMFALRGEALRQYFVTRGLRPFALGFGHEEQHQFPLEVMRRHHLRPRLVIVNVDNFFGGVTSSWGERVLRDSRFNAWKIEAEATVAHVIRREMHLVVPHVPDLWDGEREFILYRSERDGSWFVATRFGRGATLEPFYRGRDTVRPHNLQLARAFKESVEATGARVVFVLVPGRDVSLTHAQLLADAVGVPLVAPDVPDLRTMDGSHLTDASAAGYASAFFQHLDPVLDDLLRR</sequence>
<keyword evidence="1" id="KW-1133">Transmembrane helix</keyword>
<gene>
    <name evidence="2" type="ORF">LuPra_03276</name>
</gene>
<evidence type="ECO:0000256" key="1">
    <source>
        <dbReference type="SAM" id="Phobius"/>
    </source>
</evidence>
<protein>
    <submittedName>
        <fullName evidence="2">Uncharacterized protein</fullName>
    </submittedName>
</protein>
<dbReference type="Proteomes" id="UP000076079">
    <property type="component" value="Chromosome"/>
</dbReference>
<dbReference type="STRING" id="1855912.LuPra_03276"/>
<organism evidence="2 3">
    <name type="scientific">Luteitalea pratensis</name>
    <dbReference type="NCBI Taxonomy" id="1855912"/>
    <lineage>
        <taxon>Bacteria</taxon>
        <taxon>Pseudomonadati</taxon>
        <taxon>Acidobacteriota</taxon>
        <taxon>Vicinamibacteria</taxon>
        <taxon>Vicinamibacterales</taxon>
        <taxon>Vicinamibacteraceae</taxon>
        <taxon>Luteitalea</taxon>
    </lineage>
</organism>
<dbReference type="KEGG" id="abac:LuPra_03276"/>
<evidence type="ECO:0000313" key="3">
    <source>
        <dbReference type="Proteomes" id="UP000076079"/>
    </source>
</evidence>
<feature type="transmembrane region" description="Helical" evidence="1">
    <location>
        <begin position="15"/>
        <end position="37"/>
    </location>
</feature>
<evidence type="ECO:0000313" key="2">
    <source>
        <dbReference type="EMBL" id="AMY10048.1"/>
    </source>
</evidence>
<keyword evidence="1" id="KW-0812">Transmembrane</keyword>
<dbReference type="EMBL" id="CP015136">
    <property type="protein sequence ID" value="AMY10048.1"/>
    <property type="molecule type" value="Genomic_DNA"/>
</dbReference>
<reference evidence="2 3" key="1">
    <citation type="journal article" date="2016" name="Genome Announc.">
        <title>First Complete Genome Sequence of a Subdivision 6 Acidobacterium Strain.</title>
        <authorList>
            <person name="Huang S."/>
            <person name="Vieira S."/>
            <person name="Bunk B."/>
            <person name="Riedel T."/>
            <person name="Sproer C."/>
            <person name="Overmann J."/>
        </authorList>
    </citation>
    <scope>NUCLEOTIDE SEQUENCE [LARGE SCALE GENOMIC DNA]</scope>
    <source>
        <strain evidence="3">DSM 100886 HEG_-6_39</strain>
    </source>
</reference>